<evidence type="ECO:0000256" key="1">
    <source>
        <dbReference type="SAM" id="MobiDB-lite"/>
    </source>
</evidence>
<feature type="transmembrane region" description="Helical" evidence="2">
    <location>
        <begin position="107"/>
        <end position="130"/>
    </location>
</feature>
<dbReference type="EMBL" id="KL198038">
    <property type="protein sequence ID" value="KDQ14308.1"/>
    <property type="molecule type" value="Genomic_DNA"/>
</dbReference>
<feature type="transmembrane region" description="Helical" evidence="2">
    <location>
        <begin position="255"/>
        <end position="279"/>
    </location>
</feature>
<gene>
    <name evidence="3" type="ORF">BOTBODRAFT_145700</name>
</gene>
<accession>A0A067MEY3</accession>
<dbReference type="Proteomes" id="UP000027195">
    <property type="component" value="Unassembled WGS sequence"/>
</dbReference>
<evidence type="ECO:0000313" key="3">
    <source>
        <dbReference type="EMBL" id="KDQ14308.1"/>
    </source>
</evidence>
<feature type="transmembrane region" description="Helical" evidence="2">
    <location>
        <begin position="343"/>
        <end position="362"/>
    </location>
</feature>
<feature type="compositionally biased region" description="Basic and acidic residues" evidence="1">
    <location>
        <begin position="18"/>
        <end position="32"/>
    </location>
</feature>
<dbReference type="InParanoid" id="A0A067MEY3"/>
<dbReference type="AlphaFoldDB" id="A0A067MEY3"/>
<name>A0A067MEY3_BOTB1</name>
<dbReference type="STRING" id="930990.A0A067MEY3"/>
<evidence type="ECO:0000256" key="2">
    <source>
        <dbReference type="SAM" id="Phobius"/>
    </source>
</evidence>
<proteinExistence type="predicted"/>
<feature type="transmembrane region" description="Helical" evidence="2">
    <location>
        <begin position="222"/>
        <end position="243"/>
    </location>
</feature>
<keyword evidence="2" id="KW-1133">Transmembrane helix</keyword>
<feature type="compositionally biased region" description="Low complexity" evidence="1">
    <location>
        <begin position="380"/>
        <end position="391"/>
    </location>
</feature>
<dbReference type="OrthoDB" id="2688021at2759"/>
<dbReference type="HOGENOM" id="CLU_021043_2_0_1"/>
<evidence type="ECO:0000313" key="4">
    <source>
        <dbReference type="Proteomes" id="UP000027195"/>
    </source>
</evidence>
<organism evidence="3 4">
    <name type="scientific">Botryobasidium botryosum (strain FD-172 SS1)</name>
    <dbReference type="NCBI Taxonomy" id="930990"/>
    <lineage>
        <taxon>Eukaryota</taxon>
        <taxon>Fungi</taxon>
        <taxon>Dikarya</taxon>
        <taxon>Basidiomycota</taxon>
        <taxon>Agaricomycotina</taxon>
        <taxon>Agaricomycetes</taxon>
        <taxon>Cantharellales</taxon>
        <taxon>Botryobasidiaceae</taxon>
        <taxon>Botryobasidium</taxon>
    </lineage>
</organism>
<keyword evidence="4" id="KW-1185">Reference proteome</keyword>
<protein>
    <submittedName>
        <fullName evidence="3">Uncharacterized protein</fullName>
    </submittedName>
</protein>
<reference evidence="4" key="1">
    <citation type="journal article" date="2014" name="Proc. Natl. Acad. Sci. U.S.A.">
        <title>Extensive sampling of basidiomycete genomes demonstrates inadequacy of the white-rot/brown-rot paradigm for wood decay fungi.</title>
        <authorList>
            <person name="Riley R."/>
            <person name="Salamov A.A."/>
            <person name="Brown D.W."/>
            <person name="Nagy L.G."/>
            <person name="Floudas D."/>
            <person name="Held B.W."/>
            <person name="Levasseur A."/>
            <person name="Lombard V."/>
            <person name="Morin E."/>
            <person name="Otillar R."/>
            <person name="Lindquist E.A."/>
            <person name="Sun H."/>
            <person name="LaButti K.M."/>
            <person name="Schmutz J."/>
            <person name="Jabbour D."/>
            <person name="Luo H."/>
            <person name="Baker S.E."/>
            <person name="Pisabarro A.G."/>
            <person name="Walton J.D."/>
            <person name="Blanchette R.A."/>
            <person name="Henrissat B."/>
            <person name="Martin F."/>
            <person name="Cullen D."/>
            <person name="Hibbett D.S."/>
            <person name="Grigoriev I.V."/>
        </authorList>
    </citation>
    <scope>NUCLEOTIDE SEQUENCE [LARGE SCALE GENOMIC DNA]</scope>
    <source>
        <strain evidence="4">FD-172 SS1</strain>
    </source>
</reference>
<feature type="region of interest" description="Disordered" evidence="1">
    <location>
        <begin position="370"/>
        <end position="398"/>
    </location>
</feature>
<sequence>MPLQGNDGESAALLPDAFDHVHSPSPRSHDYDPSQSSVSPVTIGAHRTPKHLPGGHNVLRTRVASHAHSEATITILDHSPEIICCEPKYRLQDSGESFGLGALTRRLTFIGLAVSAVFGAACVILGILIRLHSLPVPYGSYHGGNLRLNLYPRFLREALLLILNLTFVKLSLYSSGTAHETALRWTLASETGKRRKKIRLEFNANFRFLQSSQCWYSANGSIANVIMAICLVTSYASSSMILLDAQGSNDHNTAVSFVALIILGTVTLVQFIIAAAGILTTEIPTWSQSPFDTAWALVERGKRGQLGLERQPGRCMHACFVRHPPPRPQKAYAATKFRRFVKYVWLLIAAGYYWCFIIWAMIESGTQGSHRGRSWNPIPSSATAGSTSRSSPDTGSMNFSWEGEAPTAGLLWGLGILVGFQGVRDERLWQEAAPGRGGTDPSPNPLKLLFISWQSGAIHIADPILHWLFGLAVSVDANVGFQVRPVQILYVTVLGTLRVVLTTFVARFNPKNTQPSTYGHLQTLANLVDDWHPKMYWGHKRDGHAGTSNDPTLIHPIKREMEYGHDISRFFCSIKCATSLTIHPQGYRRLGAYAPFPPIKLDMDYG</sequence>
<feature type="region of interest" description="Disordered" evidence="1">
    <location>
        <begin position="18"/>
        <end position="56"/>
    </location>
</feature>
<keyword evidence="2" id="KW-0472">Membrane</keyword>
<keyword evidence="2" id="KW-0812">Transmembrane</keyword>